<evidence type="ECO:0000259" key="2">
    <source>
        <dbReference type="Pfam" id="PF05448"/>
    </source>
</evidence>
<evidence type="ECO:0000256" key="1">
    <source>
        <dbReference type="SAM" id="SignalP"/>
    </source>
</evidence>
<reference evidence="3 4" key="1">
    <citation type="submission" date="2022-12" db="EMBL/GenBank/DDBJ databases">
        <title>Chitinophagaceae gen. sp. nov., a new member of the family Chitinophagaceae, isolated from soil in a chemical factory.</title>
        <authorList>
            <person name="Ke Z."/>
        </authorList>
    </citation>
    <scope>NUCLEOTIDE SEQUENCE [LARGE SCALE GENOMIC DNA]</scope>
    <source>
        <strain evidence="3 4">LY-5</strain>
    </source>
</reference>
<evidence type="ECO:0000313" key="3">
    <source>
        <dbReference type="EMBL" id="MDA3613309.1"/>
    </source>
</evidence>
<dbReference type="EMBL" id="JAQGEF010000001">
    <property type="protein sequence ID" value="MDA3613309.1"/>
    <property type="molecule type" value="Genomic_DNA"/>
</dbReference>
<keyword evidence="4" id="KW-1185">Reference proteome</keyword>
<dbReference type="SUPFAM" id="SSF53474">
    <property type="entry name" value="alpha/beta-Hydrolases"/>
    <property type="match status" value="1"/>
</dbReference>
<accession>A0ABT4UEP8</accession>
<name>A0ABT4UEP8_9BACT</name>
<keyword evidence="1" id="KW-0732">Signal</keyword>
<gene>
    <name evidence="3" type="ORF">O3P16_00705</name>
</gene>
<protein>
    <submittedName>
        <fullName evidence="3">Acetylxylan esterase</fullName>
    </submittedName>
</protein>
<dbReference type="Proteomes" id="UP001210231">
    <property type="component" value="Unassembled WGS sequence"/>
</dbReference>
<dbReference type="InterPro" id="IPR029058">
    <property type="entry name" value="AB_hydrolase_fold"/>
</dbReference>
<dbReference type="Gene3D" id="3.40.50.1820">
    <property type="entry name" value="alpha/beta hydrolase"/>
    <property type="match status" value="1"/>
</dbReference>
<feature type="domain" description="Acetyl xylan esterase" evidence="2">
    <location>
        <begin position="122"/>
        <end position="422"/>
    </location>
</feature>
<dbReference type="PANTHER" id="PTHR40111">
    <property type="entry name" value="CEPHALOSPORIN-C DEACETYLASE"/>
    <property type="match status" value="1"/>
</dbReference>
<dbReference type="PANTHER" id="PTHR40111:SF1">
    <property type="entry name" value="CEPHALOSPORIN-C DEACETYLASE"/>
    <property type="match status" value="1"/>
</dbReference>
<dbReference type="RefSeq" id="WP_407029641.1">
    <property type="nucleotide sequence ID" value="NZ_JAQGEF010000001.1"/>
</dbReference>
<feature type="signal peptide" evidence="1">
    <location>
        <begin position="1"/>
        <end position="21"/>
    </location>
</feature>
<sequence>MKRILSLLLILSINVANSQSAGNIVIDVIPNKSNWLAGVGDKVSFDISVKDNSGTEGNVNVYFEIGPDMIKPFIKDSIIAFKNSFKSKEYTLKEPGFLRCIVTAKKDGKEYKKFCTVGFDVENIKPTQTMPQDFTAFWSKSLNELKSVPLNFTKELLPNRSTVEVDVYRVSFSNINGSKVHGMLAMPSDPGKYPAVLQVPGAGVRPYGPDINLASNGVIVLTIGIHGIPVDLDSSVYKDLNSGALRRYFNYNANSKEDFYYKRVYLGCVRANDILTSLSEWDGKNLVVTGGSQGGALSIVTAALDKRVTALAAYYPALSDLTGYLYNRAGGWPHYFAESNNEMKSLPDIRQSTSYYDVVNFAAELNVPGFYSWGYNDIICPPTSMYAAYNNIKASKKLSIYKETGHWTHPQQKEELTKWIINNFKK</sequence>
<dbReference type="InterPro" id="IPR039069">
    <property type="entry name" value="CE7"/>
</dbReference>
<feature type="chain" id="PRO_5045603978" evidence="1">
    <location>
        <begin position="22"/>
        <end position="426"/>
    </location>
</feature>
<proteinExistence type="predicted"/>
<evidence type="ECO:0000313" key="4">
    <source>
        <dbReference type="Proteomes" id="UP001210231"/>
    </source>
</evidence>
<comment type="caution">
    <text evidence="3">The sequence shown here is derived from an EMBL/GenBank/DDBJ whole genome shotgun (WGS) entry which is preliminary data.</text>
</comment>
<organism evidence="3 4">
    <name type="scientific">Polluticaenibacter yanchengensis</name>
    <dbReference type="NCBI Taxonomy" id="3014562"/>
    <lineage>
        <taxon>Bacteria</taxon>
        <taxon>Pseudomonadati</taxon>
        <taxon>Bacteroidota</taxon>
        <taxon>Chitinophagia</taxon>
        <taxon>Chitinophagales</taxon>
        <taxon>Chitinophagaceae</taxon>
        <taxon>Polluticaenibacter</taxon>
    </lineage>
</organism>
<dbReference type="Pfam" id="PF05448">
    <property type="entry name" value="AXE1"/>
    <property type="match status" value="1"/>
</dbReference>
<dbReference type="InterPro" id="IPR008391">
    <property type="entry name" value="AXE1_dom"/>
</dbReference>